<name>A0A9X2BST4_9PROT</name>
<organism evidence="1 2">
    <name type="scientific">Roseomonas acroporae</name>
    <dbReference type="NCBI Taxonomy" id="2937791"/>
    <lineage>
        <taxon>Bacteria</taxon>
        <taxon>Pseudomonadati</taxon>
        <taxon>Pseudomonadota</taxon>
        <taxon>Alphaproteobacteria</taxon>
        <taxon>Acetobacterales</taxon>
        <taxon>Roseomonadaceae</taxon>
        <taxon>Roseomonas</taxon>
    </lineage>
</organism>
<accession>A0A9X2BST4</accession>
<proteinExistence type="predicted"/>
<comment type="caution">
    <text evidence="1">The sequence shown here is derived from an EMBL/GenBank/DDBJ whole genome shotgun (WGS) entry which is preliminary data.</text>
</comment>
<dbReference type="RefSeq" id="WP_248665626.1">
    <property type="nucleotide sequence ID" value="NZ_JALPRX010000010.1"/>
</dbReference>
<dbReference type="Proteomes" id="UP001139516">
    <property type="component" value="Unassembled WGS sequence"/>
</dbReference>
<evidence type="ECO:0000313" key="1">
    <source>
        <dbReference type="EMBL" id="MCK8783477.1"/>
    </source>
</evidence>
<sequence>MDASLETDDAAADLPAWMQAALDRLLWLLDGRRAPLPGREATALAALLLADLRMGGPPIDWSLIRQRFLIGCVAALARAMELREEFLPVREALRPACEAAVSALAAEAGAEEEMRMAARLAVPLAGPAAGAVGHAPLVPGRAVQADLLARSESDGAAGAMVMLIDDLAAVDLGLPVMALANAIRDERSASGAR</sequence>
<protein>
    <submittedName>
        <fullName evidence="1">Uncharacterized protein</fullName>
    </submittedName>
</protein>
<evidence type="ECO:0000313" key="2">
    <source>
        <dbReference type="Proteomes" id="UP001139516"/>
    </source>
</evidence>
<keyword evidence="2" id="KW-1185">Reference proteome</keyword>
<gene>
    <name evidence="1" type="ORF">M0638_03655</name>
</gene>
<dbReference type="AlphaFoldDB" id="A0A9X2BST4"/>
<reference evidence="1" key="1">
    <citation type="submission" date="2022-04" db="EMBL/GenBank/DDBJ databases">
        <title>Roseomonas acroporae sp. nov., isolated from coral Acropora digitifera.</title>
        <authorList>
            <person name="Sun H."/>
        </authorList>
    </citation>
    <scope>NUCLEOTIDE SEQUENCE</scope>
    <source>
        <strain evidence="1">NAR14</strain>
    </source>
</reference>
<dbReference type="EMBL" id="JALPRX010000010">
    <property type="protein sequence ID" value="MCK8783477.1"/>
    <property type="molecule type" value="Genomic_DNA"/>
</dbReference>